<dbReference type="PIR" id="H69370">
    <property type="entry name" value="H69370"/>
</dbReference>
<dbReference type="Gene3D" id="3.40.47.10">
    <property type="match status" value="1"/>
</dbReference>
<dbReference type="KEGG" id="afu:AF_0968"/>
<dbReference type="STRING" id="224325.AF_0968"/>
<dbReference type="PhylomeDB" id="O29294"/>
<dbReference type="CDD" id="cd00829">
    <property type="entry name" value="SCP-x_thiolase"/>
    <property type="match status" value="1"/>
</dbReference>
<accession>O29294</accession>
<dbReference type="Proteomes" id="UP000002199">
    <property type="component" value="Chromosome"/>
</dbReference>
<dbReference type="PaxDb" id="224325-AF_0968"/>
<name>O29294_ARCFU</name>
<dbReference type="InterPro" id="IPR002155">
    <property type="entry name" value="Thiolase"/>
</dbReference>
<dbReference type="SUPFAM" id="SSF53901">
    <property type="entry name" value="Thiolase-like"/>
    <property type="match status" value="2"/>
</dbReference>
<evidence type="ECO:0000313" key="4">
    <source>
        <dbReference type="Proteomes" id="UP000002199"/>
    </source>
</evidence>
<dbReference type="AlphaFoldDB" id="O29294"/>
<keyword evidence="1" id="KW-0414">Isoprene biosynthesis</keyword>
<dbReference type="EnsemblBacteria" id="AAB90275">
    <property type="protein sequence ID" value="AAB90275"/>
    <property type="gene ID" value="AF_0968"/>
</dbReference>
<feature type="domain" description="Thiolase C-terminal" evidence="2">
    <location>
        <begin position="257"/>
        <end position="373"/>
    </location>
</feature>
<dbReference type="GO" id="GO:0016747">
    <property type="term" value="F:acyltransferase activity, transferring groups other than amino-acyl groups"/>
    <property type="evidence" value="ECO:0007669"/>
    <property type="project" value="InterPro"/>
</dbReference>
<proteinExistence type="predicted"/>
<dbReference type="HOGENOM" id="CLU_035425_2_2_2"/>
<evidence type="ECO:0000313" key="3">
    <source>
        <dbReference type="EMBL" id="AAB90275.1"/>
    </source>
</evidence>
<organism evidence="3 4">
    <name type="scientific">Archaeoglobus fulgidus (strain ATCC 49558 / DSM 4304 / JCM 9628 / NBRC 100126 / VC-16)</name>
    <dbReference type="NCBI Taxonomy" id="224325"/>
    <lineage>
        <taxon>Archaea</taxon>
        <taxon>Methanobacteriati</taxon>
        <taxon>Methanobacteriota</taxon>
        <taxon>Archaeoglobi</taxon>
        <taxon>Archaeoglobales</taxon>
        <taxon>Archaeoglobaceae</taxon>
        <taxon>Archaeoglobus</taxon>
    </lineage>
</organism>
<evidence type="ECO:0000259" key="2">
    <source>
        <dbReference type="Pfam" id="PF22691"/>
    </source>
</evidence>
<dbReference type="PANTHER" id="PTHR42870">
    <property type="entry name" value="ACETYL-COA C-ACETYLTRANSFERASE"/>
    <property type="match status" value="1"/>
</dbReference>
<reference evidence="3 4" key="1">
    <citation type="journal article" date="1997" name="Nature">
        <title>The complete genome sequence of the hyperthermophilic, sulphate-reducing archaeon Archaeoglobus fulgidus.</title>
        <authorList>
            <person name="Klenk H.P."/>
            <person name="Clayton R.A."/>
            <person name="Tomb J."/>
            <person name="White O."/>
            <person name="Nelson K.E."/>
            <person name="Ketchum K.A."/>
            <person name="Dodson R.J."/>
            <person name="Gwinn M."/>
            <person name="Hickey E.K."/>
            <person name="Peterson J.D."/>
            <person name="Richardson D.L."/>
            <person name="Kerlavage A.R."/>
            <person name="Graham D.E."/>
            <person name="Kyrpides N.C."/>
            <person name="Fleischmann R.D."/>
            <person name="Quackenbush J."/>
            <person name="Lee N.H."/>
            <person name="Sutton G.G."/>
            <person name="Gill S."/>
            <person name="Kirkness E.F."/>
            <person name="Dougherty B.A."/>
            <person name="McKenney K."/>
            <person name="Adams M.D."/>
            <person name="Loftus B."/>
            <person name="Peterson S."/>
            <person name="Reich C.I."/>
            <person name="McNeil L.K."/>
            <person name="Badger J.H."/>
            <person name="Glodek A."/>
            <person name="Zhou L."/>
            <person name="Overbeek R."/>
            <person name="Gocayne J.D."/>
            <person name="Weidman J.F."/>
            <person name="McDonald L."/>
            <person name="Utterback T."/>
            <person name="Cotton M.D."/>
            <person name="Spriggs T."/>
            <person name="Artiach P."/>
            <person name="Kaine B.P."/>
            <person name="Sykes S.M."/>
            <person name="Sadow P.W."/>
            <person name="D'Andrea K.P."/>
            <person name="Bowman C."/>
            <person name="Fujii C."/>
            <person name="Garland S.A."/>
            <person name="Mason T.M."/>
            <person name="Olsen G.J."/>
            <person name="Fraser C.M."/>
            <person name="Smith H.O."/>
            <person name="Woese C.R."/>
            <person name="Venter J.C."/>
        </authorList>
    </citation>
    <scope>NUCLEOTIDE SEQUENCE [LARGE SCALE GENOMIC DNA]</scope>
    <source>
        <strain evidence="4">ATCC 49558 / DSM 4304 / JCM 9628 / NBRC 100126 / VC-16</strain>
    </source>
</reference>
<dbReference type="InterPro" id="IPR016039">
    <property type="entry name" value="Thiolase-like"/>
</dbReference>
<dbReference type="eggNOG" id="arCOG01279">
    <property type="taxonomic scope" value="Archaea"/>
</dbReference>
<sequence>MQRIIGDGMVAVVGVGYAGFNSTTPDLSWKEIMYEAAVRAYTDAGINPRRDVDSFVTCAEDIYEGFAIFDEFVPDQLGAVVKPTCTVTADFLYGVATAYMHINSGLADIAVVEAHSKASDIQTFGNVVKFAMDPIWLRNVGNAHPYYLAALEMFQYMAERCLSEEDVARVVVKNKNNALLNPAAPYAANVTLDDVMASPKLFDPMKKMEIAPLADGCVVFVLASDEVARKLTDNPVWVKGIGWWSETYGYDTASFSAMYAYKAAKMAYKMAGIANPAKEVDFAEVDDRFAFKEMQHIEALQLAGKFDVARLMAEGYFDRDGAKPVNVSGGSLGVGNLLECTGGQKALEVVLQLRGEAGKRQLSDVEVGVAQAWRYLPTHSGAVAVFGV</sequence>
<keyword evidence="4" id="KW-1185">Reference proteome</keyword>
<dbReference type="InterPro" id="IPR055140">
    <property type="entry name" value="Thiolase_C_2"/>
</dbReference>
<gene>
    <name evidence="3" type="ordered locus">AF_0968</name>
</gene>
<dbReference type="GO" id="GO:0008299">
    <property type="term" value="P:isoprenoid biosynthetic process"/>
    <property type="evidence" value="ECO:0007669"/>
    <property type="project" value="UniProtKB-KW"/>
</dbReference>
<dbReference type="PANTHER" id="PTHR42870:SF6">
    <property type="entry name" value="ACETYL-COA C-ACYLTRANSFERASE"/>
    <property type="match status" value="1"/>
</dbReference>
<dbReference type="NCBIfam" id="NF004722">
    <property type="entry name" value="PRK06066.1"/>
    <property type="match status" value="1"/>
</dbReference>
<dbReference type="PIRSF" id="PIRSF000429">
    <property type="entry name" value="Ac-CoA_Ac_transf"/>
    <property type="match status" value="1"/>
</dbReference>
<protein>
    <submittedName>
        <fullName evidence="3">3-ketoacyl-CoA thiolase (AcaB-10)</fullName>
    </submittedName>
</protein>
<evidence type="ECO:0000256" key="1">
    <source>
        <dbReference type="ARBA" id="ARBA00023229"/>
    </source>
</evidence>
<dbReference type="EMBL" id="AE000782">
    <property type="protein sequence ID" value="AAB90275.1"/>
    <property type="molecule type" value="Genomic_DNA"/>
</dbReference>
<dbReference type="Pfam" id="PF22691">
    <property type="entry name" value="Thiolase_C_1"/>
    <property type="match status" value="1"/>
</dbReference>